<dbReference type="InterPro" id="IPR000595">
    <property type="entry name" value="cNMP-bd_dom"/>
</dbReference>
<dbReference type="Proteomes" id="UP000262004">
    <property type="component" value="Chromosome"/>
</dbReference>
<dbReference type="InterPro" id="IPR036390">
    <property type="entry name" value="WH_DNA-bd_sf"/>
</dbReference>
<evidence type="ECO:0000256" key="2">
    <source>
        <dbReference type="ARBA" id="ARBA00023125"/>
    </source>
</evidence>
<dbReference type="EMBL" id="AP018558">
    <property type="protein sequence ID" value="BBD76904.1"/>
    <property type="molecule type" value="Genomic_DNA"/>
</dbReference>
<dbReference type="Gene3D" id="1.10.10.10">
    <property type="entry name" value="Winged helix-like DNA-binding domain superfamily/Winged helix DNA-binding domain"/>
    <property type="match status" value="1"/>
</dbReference>
<keyword evidence="3" id="KW-0804">Transcription</keyword>
<dbReference type="GO" id="GO:0003700">
    <property type="term" value="F:DNA-binding transcription factor activity"/>
    <property type="evidence" value="ECO:0007669"/>
    <property type="project" value="TreeGrafter"/>
</dbReference>
<dbReference type="AlphaFoldDB" id="A0A2Z6DWR3"/>
<dbReference type="InterPro" id="IPR014710">
    <property type="entry name" value="RmlC-like_jellyroll"/>
</dbReference>
<dbReference type="PROSITE" id="PS51063">
    <property type="entry name" value="HTH_CRP_2"/>
    <property type="match status" value="1"/>
</dbReference>
<dbReference type="GO" id="GO:0003677">
    <property type="term" value="F:DNA binding"/>
    <property type="evidence" value="ECO:0007669"/>
    <property type="project" value="UniProtKB-KW"/>
</dbReference>
<dbReference type="InterPro" id="IPR050397">
    <property type="entry name" value="Env_Response_Regulators"/>
</dbReference>
<sequence length="262" mass="29205">MSGHKPQPLENAMRPAALPEQLRIACAQCNLVELCLPVGLPANDLKKLDTLVSVRKRVKRHQALFESQAPFEALYAVRLGSFKTVLTLTDGREQVTGFQMTGELLGLDGIGSGRHAVTAIALEDSEVCVIEYAQLEALAQEIPALMTQFHKVLSREIVREQGVMTLLGSMRAEERLAAFLLNLSQRFATRGFSPNQFRLRMTREEIGSYLGLKLETVSRTLSAFQEAGYLRVDRREIVLLDREGLRQLLYPERTDPANATAP</sequence>
<dbReference type="SMART" id="SM00100">
    <property type="entry name" value="cNMP"/>
    <property type="match status" value="1"/>
</dbReference>
<dbReference type="CDD" id="cd00038">
    <property type="entry name" value="CAP_ED"/>
    <property type="match status" value="1"/>
</dbReference>
<dbReference type="PANTHER" id="PTHR24567:SF75">
    <property type="entry name" value="FUMARATE AND NITRATE REDUCTION REGULATORY PROTEIN"/>
    <property type="match status" value="1"/>
</dbReference>
<dbReference type="FunFam" id="1.10.10.10:FF:000028">
    <property type="entry name" value="Fumarate/nitrate reduction transcriptional regulator Fnr"/>
    <property type="match status" value="1"/>
</dbReference>
<dbReference type="SUPFAM" id="SSF51206">
    <property type="entry name" value="cAMP-binding domain-like"/>
    <property type="match status" value="1"/>
</dbReference>
<dbReference type="Pfam" id="PF13545">
    <property type="entry name" value="HTH_Crp_2"/>
    <property type="match status" value="1"/>
</dbReference>
<evidence type="ECO:0000313" key="6">
    <source>
        <dbReference type="Proteomes" id="UP000262004"/>
    </source>
</evidence>
<organism evidence="5 6">
    <name type="scientific">Hydrogenophilus thermoluteolus</name>
    <name type="common">Pseudomonas hydrogenothermophila</name>
    <dbReference type="NCBI Taxonomy" id="297"/>
    <lineage>
        <taxon>Bacteria</taxon>
        <taxon>Pseudomonadati</taxon>
        <taxon>Pseudomonadota</taxon>
        <taxon>Hydrogenophilia</taxon>
        <taxon>Hydrogenophilales</taxon>
        <taxon>Hydrogenophilaceae</taxon>
        <taxon>Hydrogenophilus</taxon>
    </lineage>
</organism>
<dbReference type="PRINTS" id="PR00034">
    <property type="entry name" value="HTHCRP"/>
</dbReference>
<dbReference type="SMART" id="SM00419">
    <property type="entry name" value="HTH_CRP"/>
    <property type="match status" value="1"/>
</dbReference>
<evidence type="ECO:0000313" key="5">
    <source>
        <dbReference type="EMBL" id="BBD76904.1"/>
    </source>
</evidence>
<protein>
    <submittedName>
        <fullName evidence="5">Crp/Fnr family transcriptional regulator</fullName>
    </submittedName>
</protein>
<evidence type="ECO:0000256" key="1">
    <source>
        <dbReference type="ARBA" id="ARBA00023015"/>
    </source>
</evidence>
<dbReference type="PANTHER" id="PTHR24567">
    <property type="entry name" value="CRP FAMILY TRANSCRIPTIONAL REGULATORY PROTEIN"/>
    <property type="match status" value="1"/>
</dbReference>
<dbReference type="CDD" id="cd00092">
    <property type="entry name" value="HTH_CRP"/>
    <property type="match status" value="1"/>
</dbReference>
<dbReference type="InterPro" id="IPR018490">
    <property type="entry name" value="cNMP-bd_dom_sf"/>
</dbReference>
<dbReference type="SUPFAM" id="SSF46785">
    <property type="entry name" value="Winged helix' DNA-binding domain"/>
    <property type="match status" value="1"/>
</dbReference>
<gene>
    <name evidence="5" type="primary">fnr</name>
    <name evidence="5" type="ORF">HPTL_0636</name>
</gene>
<evidence type="ECO:0000259" key="4">
    <source>
        <dbReference type="PROSITE" id="PS51063"/>
    </source>
</evidence>
<dbReference type="Gene3D" id="2.60.120.10">
    <property type="entry name" value="Jelly Rolls"/>
    <property type="match status" value="1"/>
</dbReference>
<proteinExistence type="predicted"/>
<keyword evidence="1" id="KW-0805">Transcription regulation</keyword>
<dbReference type="Pfam" id="PF00027">
    <property type="entry name" value="cNMP_binding"/>
    <property type="match status" value="1"/>
</dbReference>
<dbReference type="InterPro" id="IPR012318">
    <property type="entry name" value="HTH_CRP"/>
</dbReference>
<feature type="domain" description="HTH crp-type" evidence="4">
    <location>
        <begin position="170"/>
        <end position="243"/>
    </location>
</feature>
<accession>A0A2Z6DWR3</accession>
<keyword evidence="2" id="KW-0238">DNA-binding</keyword>
<dbReference type="KEGG" id="htl:HPTL_0636"/>
<keyword evidence="6" id="KW-1185">Reference proteome</keyword>
<reference evidence="5 6" key="1">
    <citation type="submission" date="2018-04" db="EMBL/GenBank/DDBJ databases">
        <title>Complete genome sequence of Hydrogenophilus thermoluteolus TH-1.</title>
        <authorList>
            <person name="Arai H."/>
        </authorList>
    </citation>
    <scope>NUCLEOTIDE SEQUENCE [LARGE SCALE GENOMIC DNA]</scope>
    <source>
        <strain evidence="5 6">TH-1</strain>
    </source>
</reference>
<dbReference type="GO" id="GO:0005829">
    <property type="term" value="C:cytosol"/>
    <property type="evidence" value="ECO:0007669"/>
    <property type="project" value="TreeGrafter"/>
</dbReference>
<evidence type="ECO:0000256" key="3">
    <source>
        <dbReference type="ARBA" id="ARBA00023163"/>
    </source>
</evidence>
<dbReference type="InterPro" id="IPR036388">
    <property type="entry name" value="WH-like_DNA-bd_sf"/>
</dbReference>
<name>A0A2Z6DWR3_HYDTE</name>